<proteinExistence type="predicted"/>
<keyword evidence="1" id="KW-0067">ATP-binding</keyword>
<dbReference type="PANTHER" id="PTHR11669">
    <property type="entry name" value="REPLICATION FACTOR C / DNA POLYMERASE III GAMMA-TAU SUBUNIT"/>
    <property type="match status" value="1"/>
</dbReference>
<dbReference type="GO" id="GO:0005524">
    <property type="term" value="F:ATP binding"/>
    <property type="evidence" value="ECO:0007669"/>
    <property type="project" value="UniProtKB-KW"/>
</dbReference>
<gene>
    <name evidence="1" type="ORF">ACFO3G_05350</name>
</gene>
<keyword evidence="1" id="KW-0547">Nucleotide-binding</keyword>
<accession>A0ABV9K7U7</accession>
<protein>
    <submittedName>
        <fullName evidence="1">ATP-binding protein</fullName>
    </submittedName>
</protein>
<dbReference type="InterPro" id="IPR027417">
    <property type="entry name" value="P-loop_NTPase"/>
</dbReference>
<name>A0ABV9K7U7_9PORP</name>
<reference evidence="2" key="1">
    <citation type="journal article" date="2019" name="Int. J. Syst. Evol. Microbiol.">
        <title>The Global Catalogue of Microorganisms (GCM) 10K type strain sequencing project: providing services to taxonomists for standard genome sequencing and annotation.</title>
        <authorList>
            <consortium name="The Broad Institute Genomics Platform"/>
            <consortium name="The Broad Institute Genome Sequencing Center for Infectious Disease"/>
            <person name="Wu L."/>
            <person name="Ma J."/>
        </authorList>
    </citation>
    <scope>NUCLEOTIDE SEQUENCE [LARGE SCALE GENOMIC DNA]</scope>
    <source>
        <strain evidence="2">CGMCC 4.7357</strain>
    </source>
</reference>
<dbReference type="Pfam" id="PF13177">
    <property type="entry name" value="DNA_pol3_delta2"/>
    <property type="match status" value="1"/>
</dbReference>
<dbReference type="Gene3D" id="3.40.50.300">
    <property type="entry name" value="P-loop containing nucleotide triphosphate hydrolases"/>
    <property type="match status" value="1"/>
</dbReference>
<dbReference type="EMBL" id="JBHSGO010000167">
    <property type="protein sequence ID" value="MFC4666024.1"/>
    <property type="molecule type" value="Genomic_DNA"/>
</dbReference>
<dbReference type="InterPro" id="IPR050238">
    <property type="entry name" value="DNA_Rep/Repair_Clamp_Loader"/>
</dbReference>
<evidence type="ECO:0000313" key="1">
    <source>
        <dbReference type="EMBL" id="MFC4666024.1"/>
    </source>
</evidence>
<dbReference type="SUPFAM" id="SSF52540">
    <property type="entry name" value="P-loop containing nucleoside triphosphate hydrolases"/>
    <property type="match status" value="1"/>
</dbReference>
<dbReference type="RefSeq" id="WP_380078686.1">
    <property type="nucleotide sequence ID" value="NZ_JBHSGO010000167.1"/>
</dbReference>
<dbReference type="Proteomes" id="UP001596020">
    <property type="component" value="Unassembled WGS sequence"/>
</dbReference>
<organism evidence="1 2">
    <name type="scientific">Falsiporphyromonas endometrii</name>
    <dbReference type="NCBI Taxonomy" id="1387297"/>
    <lineage>
        <taxon>Bacteria</taxon>
        <taxon>Pseudomonadati</taxon>
        <taxon>Bacteroidota</taxon>
        <taxon>Bacteroidia</taxon>
        <taxon>Bacteroidales</taxon>
        <taxon>Porphyromonadaceae</taxon>
        <taxon>Falsiporphyromonas</taxon>
    </lineage>
</organism>
<sequence>MRFDDVAGYDLIKQRLKSLADTHRLPHAMMISSSDGAGALSIALALAQYANCTDHHDGEPCGKCSACIKYELLAHPDLFFLFPIVGGDKKSCDDYLKEWRENAQQPYLTRVDWLNAIKAGNSQAMIYSKENVVLEERMSYKIAEGKYRVLIIWQPEKMHEALSNKLLKLIEEPPKDTLIILVSIEPELLLPTIKSRVQEIELPLLTEEEVVNALIKLEGDHCDIEKIREAAHLSCGQMRKALDELNNKGEREEHWIYFVRMLSFINPPKPLVMRRLAEEFADLGREYQVSLLKSFASYFRELYMYPLGISQITYLNQREKELAIQLSGCINGANIMQISNEIDVAIRHIMQHVNSKMVFFDLFLRFTNLMARQFRQKQINISLFS</sequence>
<comment type="caution">
    <text evidence="1">The sequence shown here is derived from an EMBL/GenBank/DDBJ whole genome shotgun (WGS) entry which is preliminary data.</text>
</comment>
<dbReference type="PANTHER" id="PTHR11669:SF8">
    <property type="entry name" value="DNA POLYMERASE III SUBUNIT DELTA"/>
    <property type="match status" value="1"/>
</dbReference>
<keyword evidence="2" id="KW-1185">Reference proteome</keyword>
<evidence type="ECO:0000313" key="2">
    <source>
        <dbReference type="Proteomes" id="UP001596020"/>
    </source>
</evidence>